<dbReference type="Proteomes" id="UP000886523">
    <property type="component" value="Unassembled WGS sequence"/>
</dbReference>
<dbReference type="InterPro" id="IPR010378">
    <property type="entry name" value="TRAPPC13"/>
</dbReference>
<dbReference type="OrthoDB" id="10250284at2759"/>
<keyword evidence="5" id="KW-1185">Reference proteome</keyword>
<sequence length="369" mass="40402">MSLQGPSPLPSYPSTLRDFSLSEVLTLPATFGSINLGETFTGSVCVNNDSYHPPLEAASVGLRVEMQTATSKVVIGEFGGQDSLLKPAATLETIVHHEIKELGQHVLACTVSYRIPHILVPTYPVPPEDPSDPTFRSFRKFYKFMVTNPLSVKTKVQTAKSPNALLNPHECSKVFLEVHVQNLTQQPMTFERLKFECAEGWRATESHSIAPPGMEESGIDARTTMPPQDVRQYLYVLIPVAEDPERFVVAPSPGSVIPLGRLDISWTTSFGEPGRLLTSMLSRRIPLPPTTPPAPALSGIPPHLQRSSVPPRVQSPHGVRPQSHTLQVAQLLLRLLGSEMWASGHSHLPSALSLRLLGSSPRFTLKGER</sequence>
<dbReference type="InterPro" id="IPR055427">
    <property type="entry name" value="TRAPPC13_N"/>
</dbReference>
<name>A0A9P6DYW6_9AGAM</name>
<dbReference type="AlphaFoldDB" id="A0A9P6DYW6"/>
<evidence type="ECO:0000313" key="5">
    <source>
        <dbReference type="Proteomes" id="UP000886523"/>
    </source>
</evidence>
<protein>
    <submittedName>
        <fullName evidence="4">Uncharacterized protein</fullName>
    </submittedName>
</protein>
<gene>
    <name evidence="4" type="ORF">BS47DRAFT_165997</name>
</gene>
<feature type="region of interest" description="Disordered" evidence="1">
    <location>
        <begin position="290"/>
        <end position="321"/>
    </location>
</feature>
<dbReference type="GO" id="GO:1990072">
    <property type="term" value="C:TRAPPIII protein complex"/>
    <property type="evidence" value="ECO:0007669"/>
    <property type="project" value="TreeGrafter"/>
</dbReference>
<evidence type="ECO:0000259" key="2">
    <source>
        <dbReference type="Pfam" id="PF06159"/>
    </source>
</evidence>
<organism evidence="4 5">
    <name type="scientific">Hydnum rufescens UP504</name>
    <dbReference type="NCBI Taxonomy" id="1448309"/>
    <lineage>
        <taxon>Eukaryota</taxon>
        <taxon>Fungi</taxon>
        <taxon>Dikarya</taxon>
        <taxon>Basidiomycota</taxon>
        <taxon>Agaricomycotina</taxon>
        <taxon>Agaricomycetes</taxon>
        <taxon>Cantharellales</taxon>
        <taxon>Hydnaceae</taxon>
        <taxon>Hydnum</taxon>
    </lineage>
</organism>
<feature type="domain" description="Trafficking protein particle complex subunit 13 N-terminal" evidence="2">
    <location>
        <begin position="17"/>
        <end position="146"/>
    </location>
</feature>
<evidence type="ECO:0000256" key="1">
    <source>
        <dbReference type="SAM" id="MobiDB-lite"/>
    </source>
</evidence>
<evidence type="ECO:0000259" key="3">
    <source>
        <dbReference type="Pfam" id="PF23647"/>
    </source>
</evidence>
<dbReference type="EMBL" id="MU128921">
    <property type="protein sequence ID" value="KAF9518887.1"/>
    <property type="molecule type" value="Genomic_DNA"/>
</dbReference>
<accession>A0A9P6DYW6</accession>
<feature type="domain" description="Trafficking protein particle complex subunit 13 middle" evidence="3">
    <location>
        <begin position="150"/>
        <end position="286"/>
    </location>
</feature>
<proteinExistence type="predicted"/>
<dbReference type="InterPro" id="IPR055429">
    <property type="entry name" value="TRAPPC13_M"/>
</dbReference>
<dbReference type="PANTHER" id="PTHR13134">
    <property type="entry name" value="TRAFFICKING PROTEIN PARTICLE COMPLEX SUBUNIT 13"/>
    <property type="match status" value="1"/>
</dbReference>
<comment type="caution">
    <text evidence="4">The sequence shown here is derived from an EMBL/GenBank/DDBJ whole genome shotgun (WGS) entry which is preliminary data.</text>
</comment>
<reference evidence="4" key="1">
    <citation type="journal article" date="2020" name="Nat. Commun.">
        <title>Large-scale genome sequencing of mycorrhizal fungi provides insights into the early evolution of symbiotic traits.</title>
        <authorList>
            <person name="Miyauchi S."/>
            <person name="Kiss E."/>
            <person name="Kuo A."/>
            <person name="Drula E."/>
            <person name="Kohler A."/>
            <person name="Sanchez-Garcia M."/>
            <person name="Morin E."/>
            <person name="Andreopoulos B."/>
            <person name="Barry K.W."/>
            <person name="Bonito G."/>
            <person name="Buee M."/>
            <person name="Carver A."/>
            <person name="Chen C."/>
            <person name="Cichocki N."/>
            <person name="Clum A."/>
            <person name="Culley D."/>
            <person name="Crous P.W."/>
            <person name="Fauchery L."/>
            <person name="Girlanda M."/>
            <person name="Hayes R.D."/>
            <person name="Keri Z."/>
            <person name="LaButti K."/>
            <person name="Lipzen A."/>
            <person name="Lombard V."/>
            <person name="Magnuson J."/>
            <person name="Maillard F."/>
            <person name="Murat C."/>
            <person name="Nolan M."/>
            <person name="Ohm R.A."/>
            <person name="Pangilinan J."/>
            <person name="Pereira M.F."/>
            <person name="Perotto S."/>
            <person name="Peter M."/>
            <person name="Pfister S."/>
            <person name="Riley R."/>
            <person name="Sitrit Y."/>
            <person name="Stielow J.B."/>
            <person name="Szollosi G."/>
            <person name="Zifcakova L."/>
            <person name="Stursova M."/>
            <person name="Spatafora J.W."/>
            <person name="Tedersoo L."/>
            <person name="Vaario L.M."/>
            <person name="Yamada A."/>
            <person name="Yan M."/>
            <person name="Wang P."/>
            <person name="Xu J."/>
            <person name="Bruns T."/>
            <person name="Baldrian P."/>
            <person name="Vilgalys R."/>
            <person name="Dunand C."/>
            <person name="Henrissat B."/>
            <person name="Grigoriev I.V."/>
            <person name="Hibbett D."/>
            <person name="Nagy L.G."/>
            <person name="Martin F.M."/>
        </authorList>
    </citation>
    <scope>NUCLEOTIDE SEQUENCE</scope>
    <source>
        <strain evidence="4">UP504</strain>
    </source>
</reference>
<evidence type="ECO:0000313" key="4">
    <source>
        <dbReference type="EMBL" id="KAF9518887.1"/>
    </source>
</evidence>
<dbReference type="Pfam" id="PF06159">
    <property type="entry name" value="TRAPPC13_N"/>
    <property type="match status" value="1"/>
</dbReference>
<dbReference type="Pfam" id="PF23647">
    <property type="entry name" value="TRAPPC13_M"/>
    <property type="match status" value="1"/>
</dbReference>
<dbReference type="PANTHER" id="PTHR13134:SF3">
    <property type="entry name" value="TRAFFICKING PROTEIN PARTICLE COMPLEX SUBUNIT 13"/>
    <property type="match status" value="1"/>
</dbReference>